<dbReference type="InterPro" id="IPR036554">
    <property type="entry name" value="GHMP_kinase_C_sf"/>
</dbReference>
<evidence type="ECO:0000259" key="10">
    <source>
        <dbReference type="Pfam" id="PF00288"/>
    </source>
</evidence>
<keyword evidence="5 12" id="KW-0418">Kinase</keyword>
<dbReference type="InterPro" id="IPR006205">
    <property type="entry name" value="Mev_gal_kin"/>
</dbReference>
<evidence type="ECO:0000256" key="5">
    <source>
        <dbReference type="ARBA" id="ARBA00022777"/>
    </source>
</evidence>
<evidence type="ECO:0000256" key="2">
    <source>
        <dbReference type="ARBA" id="ARBA00022516"/>
    </source>
</evidence>
<feature type="domain" description="GHMP kinase C-terminal" evidence="11">
    <location>
        <begin position="305"/>
        <end position="382"/>
    </location>
</feature>
<dbReference type="EMBL" id="PKJE01000005">
    <property type="protein sequence ID" value="PKZ52844.1"/>
    <property type="molecule type" value="Genomic_DNA"/>
</dbReference>
<keyword evidence="7" id="KW-0460">Magnesium</keyword>
<keyword evidence="13" id="KW-1185">Reference proteome</keyword>
<keyword evidence="1" id="KW-0963">Cytoplasm</keyword>
<reference evidence="12 13" key="1">
    <citation type="submission" date="2017-12" db="EMBL/GenBank/DDBJ databases">
        <title>Phylogenetic diversity of female urinary microbiome.</title>
        <authorList>
            <person name="Thomas-White K."/>
            <person name="Wolfe A.J."/>
        </authorList>
    </citation>
    <scope>NUCLEOTIDE SEQUENCE [LARGE SCALE GENOMIC DNA]</scope>
    <source>
        <strain evidence="12 13">UMB0833</strain>
    </source>
</reference>
<gene>
    <name evidence="12" type="primary">mvk</name>
    <name evidence="12" type="ORF">CYJ70_06195</name>
</gene>
<dbReference type="InterPro" id="IPR013750">
    <property type="entry name" value="GHMP_kinase_C_dom"/>
</dbReference>
<dbReference type="Gene3D" id="3.30.70.890">
    <property type="entry name" value="GHMP kinase, C-terminal domain"/>
    <property type="match status" value="1"/>
</dbReference>
<evidence type="ECO:0000256" key="4">
    <source>
        <dbReference type="ARBA" id="ARBA00022741"/>
    </source>
</evidence>
<dbReference type="InterPro" id="IPR006204">
    <property type="entry name" value="GHMP_kinase_N_dom"/>
</dbReference>
<accession>A0ABX4SHH8</accession>
<evidence type="ECO:0000256" key="8">
    <source>
        <dbReference type="ARBA" id="ARBA00023098"/>
    </source>
</evidence>
<keyword evidence="4" id="KW-0547">Nucleotide-binding</keyword>
<evidence type="ECO:0000313" key="12">
    <source>
        <dbReference type="EMBL" id="PKZ52844.1"/>
    </source>
</evidence>
<comment type="caution">
    <text evidence="12">The sequence shown here is derived from an EMBL/GenBank/DDBJ whole genome shotgun (WGS) entry which is preliminary data.</text>
</comment>
<keyword evidence="8" id="KW-0443">Lipid metabolism</keyword>
<keyword evidence="3" id="KW-0808">Transferase</keyword>
<dbReference type="Proteomes" id="UP000234904">
    <property type="component" value="Unassembled WGS sequence"/>
</dbReference>
<dbReference type="InterPro" id="IPR020568">
    <property type="entry name" value="Ribosomal_Su5_D2-typ_SF"/>
</dbReference>
<evidence type="ECO:0000256" key="9">
    <source>
        <dbReference type="ARBA" id="ARBA00029438"/>
    </source>
</evidence>
<dbReference type="PANTHER" id="PTHR43290:SF2">
    <property type="entry name" value="MEVALONATE KINASE"/>
    <property type="match status" value="1"/>
</dbReference>
<dbReference type="GO" id="GO:0016301">
    <property type="term" value="F:kinase activity"/>
    <property type="evidence" value="ECO:0007669"/>
    <property type="project" value="UniProtKB-KW"/>
</dbReference>
<comment type="pathway">
    <text evidence="9">Isoprenoid biosynthesis; isopentenyl diphosphate biosynthesis via mevalonate pathway; isopentenyl diphosphate from (R)-mevalonate: step 1/3.</text>
</comment>
<dbReference type="PANTHER" id="PTHR43290">
    <property type="entry name" value="MEVALONATE KINASE"/>
    <property type="match status" value="1"/>
</dbReference>
<evidence type="ECO:0000256" key="6">
    <source>
        <dbReference type="ARBA" id="ARBA00022840"/>
    </source>
</evidence>
<name>A0ABX4SHH8_9BIFI</name>
<dbReference type="Pfam" id="PF00288">
    <property type="entry name" value="GHMP_kinases_N"/>
    <property type="match status" value="1"/>
</dbReference>
<organism evidence="12 13">
    <name type="scientific">Gardnerella pickettii</name>
    <dbReference type="NCBI Taxonomy" id="2914924"/>
    <lineage>
        <taxon>Bacteria</taxon>
        <taxon>Bacillati</taxon>
        <taxon>Actinomycetota</taxon>
        <taxon>Actinomycetes</taxon>
        <taxon>Bifidobacteriales</taxon>
        <taxon>Bifidobacteriaceae</taxon>
        <taxon>Gardnerella</taxon>
    </lineage>
</organism>
<dbReference type="Gene3D" id="3.30.230.10">
    <property type="match status" value="1"/>
</dbReference>
<feature type="domain" description="GHMP kinase N-terminal" evidence="10">
    <location>
        <begin position="157"/>
        <end position="232"/>
    </location>
</feature>
<dbReference type="InterPro" id="IPR014721">
    <property type="entry name" value="Ribsml_uS5_D2-typ_fold_subgr"/>
</dbReference>
<evidence type="ECO:0000256" key="1">
    <source>
        <dbReference type="ARBA" id="ARBA00022490"/>
    </source>
</evidence>
<evidence type="ECO:0000259" key="11">
    <source>
        <dbReference type="Pfam" id="PF08544"/>
    </source>
</evidence>
<evidence type="ECO:0000256" key="7">
    <source>
        <dbReference type="ARBA" id="ARBA00022842"/>
    </source>
</evidence>
<keyword evidence="6" id="KW-0067">ATP-binding</keyword>
<dbReference type="Pfam" id="PF08544">
    <property type="entry name" value="GHMP_kinases_C"/>
    <property type="match status" value="1"/>
</dbReference>
<dbReference type="SUPFAM" id="SSF55060">
    <property type="entry name" value="GHMP Kinase, C-terminal domain"/>
    <property type="match status" value="1"/>
</dbReference>
<keyword evidence="2" id="KW-0444">Lipid biosynthesis</keyword>
<dbReference type="NCBIfam" id="TIGR00549">
    <property type="entry name" value="mevalon_kin"/>
    <property type="match status" value="1"/>
</dbReference>
<dbReference type="PRINTS" id="PR00959">
    <property type="entry name" value="MEVGALKINASE"/>
</dbReference>
<proteinExistence type="predicted"/>
<sequence>MSRKGGLVTECNTLANRHVSNPCDCKNAHNNEHVRASAKNRIHNRIGVGQTCAKVILFGEHSVVYGYSAVALPLKNLKMRATVSSANEENASIAENALNTGAQKSQATDELVAQIENNPNKNSLQELAQSYVTLKALNFCGPLKNAPKCLNSIKTAIYKALQFANWRGEALQVETACDFPPERGLGSSAAAAGAVIRAILGYYAIEASEDQLFALTQEAENVAHGKASGLDAKATASARAVRFLCGEFSNINIRLHAWLVLADSGCKGQTRDTVEALRKKRDLNPHAVDAMLEQLGKIAISAQDDLELGQPLEIGLKMSRAHKILAQLGVSTPLLDELVSAACKSGALGAKLTGGGGGGCVIALAQSYEDALKVALALERAGAAKTWIVEIGS</sequence>
<evidence type="ECO:0000313" key="13">
    <source>
        <dbReference type="Proteomes" id="UP000234904"/>
    </source>
</evidence>
<dbReference type="SUPFAM" id="SSF54211">
    <property type="entry name" value="Ribosomal protein S5 domain 2-like"/>
    <property type="match status" value="1"/>
</dbReference>
<protein>
    <submittedName>
        <fullName evidence="12">Mevalonate kinase</fullName>
    </submittedName>
</protein>
<evidence type="ECO:0000256" key="3">
    <source>
        <dbReference type="ARBA" id="ARBA00022679"/>
    </source>
</evidence>